<dbReference type="RefSeq" id="WP_100906095.1">
    <property type="nucleotide sequence ID" value="NZ_CP017766.1"/>
</dbReference>
<dbReference type="Proteomes" id="UP000232806">
    <property type="component" value="Chromosome"/>
</dbReference>
<evidence type="ECO:0000313" key="6">
    <source>
        <dbReference type="Proteomes" id="UP000232806"/>
    </source>
</evidence>
<dbReference type="KEGG" id="msub:BK009_04525"/>
<evidence type="ECO:0000313" key="5">
    <source>
        <dbReference type="Proteomes" id="UP000232631"/>
    </source>
</evidence>
<proteinExistence type="predicted"/>
<dbReference type="EMBL" id="CP017766">
    <property type="protein sequence ID" value="AUB56120.1"/>
    <property type="molecule type" value="Genomic_DNA"/>
</dbReference>
<accession>A0A2H4VDK9</accession>
<accession>A0A2H4VPJ2</accession>
<keyword evidence="5" id="KW-1185">Reference proteome</keyword>
<dbReference type="AlphaFoldDB" id="A0A2H4VDK9"/>
<organism evidence="1 6">
    <name type="scientific">Methanobacterium subterraneum</name>
    <dbReference type="NCBI Taxonomy" id="59277"/>
    <lineage>
        <taxon>Archaea</taxon>
        <taxon>Methanobacteriati</taxon>
        <taxon>Methanobacteriota</taxon>
        <taxon>Methanomada group</taxon>
        <taxon>Methanobacteria</taxon>
        <taxon>Methanobacteriales</taxon>
        <taxon>Methanobacteriaceae</taxon>
        <taxon>Methanobacterium</taxon>
    </lineage>
</organism>
<reference evidence="5 6" key="1">
    <citation type="submission" date="2016-10" db="EMBL/GenBank/DDBJ databases">
        <title>Comparative genomics between deep and shallow subseafloor isolates.</title>
        <authorList>
            <person name="Ishii S."/>
            <person name="Miller J.R."/>
            <person name="Sutton G."/>
            <person name="Suzuki S."/>
            <person name="Methe B."/>
            <person name="Inagaki F."/>
            <person name="Imachi H."/>
        </authorList>
    </citation>
    <scope>NUCLEOTIDE SEQUENCE [LARGE SCALE GENOMIC DNA]</scope>
    <source>
        <strain evidence="2 5">A8p</strain>
        <strain evidence="1 6">MO-MB1</strain>
    </source>
</reference>
<dbReference type="Proteomes" id="UP000586031">
    <property type="component" value="Unassembled WGS sequence"/>
</dbReference>
<dbReference type="EMBL" id="DUHE01000010">
    <property type="protein sequence ID" value="HII83299.1"/>
    <property type="molecule type" value="Genomic_DNA"/>
</dbReference>
<evidence type="ECO:0000313" key="3">
    <source>
        <dbReference type="EMBL" id="HII83299.1"/>
    </source>
</evidence>
<evidence type="ECO:0000313" key="8">
    <source>
        <dbReference type="Proteomes" id="UP000591058"/>
    </source>
</evidence>
<evidence type="ECO:0000313" key="1">
    <source>
        <dbReference type="EMBL" id="AUB56120.1"/>
    </source>
</evidence>
<protein>
    <submittedName>
        <fullName evidence="1">Uncharacterized protein</fullName>
    </submittedName>
</protein>
<name>A0A2H4VDK9_9EURY</name>
<reference evidence="7" key="2">
    <citation type="journal article" date="2020" name="bioRxiv">
        <title>A rank-normalized archaeal taxonomy based on genome phylogeny resolves widespread incomplete and uneven classifications.</title>
        <authorList>
            <person name="Rinke C."/>
            <person name="Chuvochina M."/>
            <person name="Mussig A.J."/>
            <person name="Chaumeil P.-A."/>
            <person name="Waite D.W."/>
            <person name="Whitman W.B."/>
            <person name="Parks D.H."/>
            <person name="Hugenholtz P."/>
        </authorList>
    </citation>
    <scope>NUCLEOTIDE SEQUENCE [LARGE SCALE GENOMIC DNA]</scope>
</reference>
<reference evidence="4 8" key="3">
    <citation type="submission" date="2020-04" db="EMBL/GenBank/DDBJ databases">
        <title>Draft genome of Methanobacterium subterraneum isolated from animal feces.</title>
        <authorList>
            <person name="Ouboter H.T."/>
            <person name="Berger S."/>
            <person name="Gungor E."/>
            <person name="Jetten M.S.M."/>
            <person name="Welte C.U."/>
        </authorList>
    </citation>
    <scope>NUCLEOTIDE SEQUENCE [LARGE SCALE GENOMIC DNA]</scope>
    <source>
        <strain evidence="4">HO_2020</strain>
    </source>
</reference>
<dbReference type="GeneID" id="35124810"/>
<dbReference type="Proteomes" id="UP000591058">
    <property type="component" value="Unassembled WGS sequence"/>
</dbReference>
<evidence type="ECO:0000313" key="2">
    <source>
        <dbReference type="EMBL" id="AUB60009.1"/>
    </source>
</evidence>
<evidence type="ECO:0000313" key="7">
    <source>
        <dbReference type="Proteomes" id="UP000586031"/>
    </source>
</evidence>
<evidence type="ECO:0000313" key="4">
    <source>
        <dbReference type="EMBL" id="NMO08669.1"/>
    </source>
</evidence>
<dbReference type="OrthoDB" id="82602at2157"/>
<sequence>MKDESGNSVQIASRTIYFRITERGWAIVVMPDNFKVDNYYHGVHIHPDRKQLSIHDPEIIYEIIYQHIIREGKIVEDKIREELGL</sequence>
<gene>
    <name evidence="1" type="ORF">BK007_08970</name>
    <name evidence="2" type="ORF">BK009_04525</name>
    <name evidence="3" type="ORF">HA271_00335</name>
    <name evidence="4" type="ORF">HG719_02315</name>
</gene>
<dbReference type="EMBL" id="CP017768">
    <property type="protein sequence ID" value="AUB60009.1"/>
    <property type="molecule type" value="Genomic_DNA"/>
</dbReference>
<dbReference type="Proteomes" id="UP000232631">
    <property type="component" value="Chromosome"/>
</dbReference>
<dbReference type="EMBL" id="JABBYL010000008">
    <property type="protein sequence ID" value="NMO08669.1"/>
    <property type="molecule type" value="Genomic_DNA"/>
</dbReference>